<reference evidence="3 4" key="1">
    <citation type="submission" date="2020-12" db="EMBL/GenBank/DDBJ databases">
        <title>Concerted genomic and epigenomic changes stabilize Arabidopsis allopolyploids.</title>
        <authorList>
            <person name="Chen Z."/>
        </authorList>
    </citation>
    <scope>NUCLEOTIDE SEQUENCE [LARGE SCALE GENOMIC DNA]</scope>
    <source>
        <strain evidence="3">Allo738</strain>
        <tissue evidence="3">Leaf</tissue>
    </source>
</reference>
<feature type="domain" description="Zinc knuckle CX2CX4HX4C" evidence="2">
    <location>
        <begin position="81"/>
        <end position="127"/>
    </location>
</feature>
<protein>
    <recommendedName>
        <fullName evidence="2">Zinc knuckle CX2CX4HX4C domain-containing protein</fullName>
    </recommendedName>
</protein>
<organism evidence="3 4">
    <name type="scientific">Arabidopsis thaliana x Arabidopsis arenosa</name>
    <dbReference type="NCBI Taxonomy" id="1240361"/>
    <lineage>
        <taxon>Eukaryota</taxon>
        <taxon>Viridiplantae</taxon>
        <taxon>Streptophyta</taxon>
        <taxon>Embryophyta</taxon>
        <taxon>Tracheophyta</taxon>
        <taxon>Spermatophyta</taxon>
        <taxon>Magnoliopsida</taxon>
        <taxon>eudicotyledons</taxon>
        <taxon>Gunneridae</taxon>
        <taxon>Pentapetalae</taxon>
        <taxon>rosids</taxon>
        <taxon>malvids</taxon>
        <taxon>Brassicales</taxon>
        <taxon>Brassicaceae</taxon>
        <taxon>Camelineae</taxon>
        <taxon>Arabidopsis</taxon>
    </lineage>
</organism>
<name>A0A8T2BF81_9BRAS</name>
<comment type="caution">
    <text evidence="3">The sequence shown here is derived from an EMBL/GenBank/DDBJ whole genome shotgun (WGS) entry which is preliminary data.</text>
</comment>
<dbReference type="AlphaFoldDB" id="A0A8T2BF81"/>
<keyword evidence="4" id="KW-1185">Reference proteome</keyword>
<evidence type="ECO:0000313" key="3">
    <source>
        <dbReference type="EMBL" id="KAG7586017.1"/>
    </source>
</evidence>
<feature type="compositionally biased region" description="Acidic residues" evidence="1">
    <location>
        <begin position="135"/>
        <end position="145"/>
    </location>
</feature>
<dbReference type="Proteomes" id="UP000694240">
    <property type="component" value="Chromosome 7"/>
</dbReference>
<dbReference type="PANTHER" id="PTHR31286">
    <property type="entry name" value="GLYCINE-RICH CELL WALL STRUCTURAL PROTEIN 1.8-LIKE"/>
    <property type="match status" value="1"/>
</dbReference>
<evidence type="ECO:0000256" key="1">
    <source>
        <dbReference type="SAM" id="MobiDB-lite"/>
    </source>
</evidence>
<dbReference type="InterPro" id="IPR025836">
    <property type="entry name" value="Zn_knuckle_CX2CX4HX4C"/>
</dbReference>
<dbReference type="EMBL" id="JAEFBK010000007">
    <property type="protein sequence ID" value="KAG7586017.1"/>
    <property type="molecule type" value="Genomic_DNA"/>
</dbReference>
<accession>A0A8T2BF81</accession>
<gene>
    <name evidence="3" type="ORF">ISN45_Aa02g013660</name>
</gene>
<feature type="region of interest" description="Disordered" evidence="1">
    <location>
        <begin position="292"/>
        <end position="325"/>
    </location>
</feature>
<dbReference type="InterPro" id="IPR040256">
    <property type="entry name" value="At4g02000-like"/>
</dbReference>
<evidence type="ECO:0000313" key="4">
    <source>
        <dbReference type="Proteomes" id="UP000694240"/>
    </source>
</evidence>
<sequence>MNLFLIAIGKNELSSYAINVDFFCSVNFIPFWIQVRGIPYQYLTIDVINSIGRALGNLEEIDYDVETAARVEYVRIKINWNIDTPVIFQRNFQFQRGVNTLLIFHFERLRGFCEVCGMLTHDSGACLIQNGGEEDHSDGDDDDQGDVNPPRNVNQNQGVVIREIEGDEVNGDVMEHEQERDLANDDDVDAGLADIDPNHNALVAYEDVEEDRMTLSVYRGEWDTNELFNPVPIFENSTGDIPGSENNRIYSANIHPRPEVMEETMRANEAMAVARGKRKREDTIEQVEETVNTKVNFQEMEEGSSSSKKSNQCRGAVGPQPPQPP</sequence>
<evidence type="ECO:0000259" key="2">
    <source>
        <dbReference type="Pfam" id="PF14392"/>
    </source>
</evidence>
<feature type="region of interest" description="Disordered" evidence="1">
    <location>
        <begin position="130"/>
        <end position="155"/>
    </location>
</feature>
<proteinExistence type="predicted"/>
<dbReference type="Pfam" id="PF14392">
    <property type="entry name" value="zf-CCHC_4"/>
    <property type="match status" value="1"/>
</dbReference>
<dbReference type="PANTHER" id="PTHR31286:SF162">
    <property type="entry name" value="DUF4283 DOMAIN-CONTAINING PROTEIN-RELATED"/>
    <property type="match status" value="1"/>
</dbReference>